<dbReference type="GO" id="GO:0004527">
    <property type="term" value="F:exonuclease activity"/>
    <property type="evidence" value="ECO:0007669"/>
    <property type="project" value="UniProtKB-KW"/>
</dbReference>
<name>A0A1G7SNX9_9EURY</name>
<keyword evidence="4 9" id="KW-0269">Exonuclease</keyword>
<comment type="function">
    <text evidence="9">CRISPR (clustered regularly interspaced short palindromic repeat) is an adaptive immune system that provides protection against mobile genetic elements (viruses, transposable elements and conjugative plasmids). CRISPR clusters contain sequences complementary to antecedent mobile elements and target invading nucleic acids. CRISPR clusters are transcribed and processed into CRISPR RNA (crRNA).</text>
</comment>
<dbReference type="AlphaFoldDB" id="A0A1G7SNX9"/>
<keyword evidence="2 9" id="KW-0479">Metal-binding</keyword>
<accession>A0A1G7SNX9</accession>
<dbReference type="InterPro" id="IPR022765">
    <property type="entry name" value="Dna2/Cas4_DUF83"/>
</dbReference>
<protein>
    <recommendedName>
        <fullName evidence="9">CRISPR-associated exonuclease Cas4</fullName>
        <ecNumber evidence="9">3.1.12.1</ecNumber>
    </recommendedName>
</protein>
<keyword evidence="6 9" id="KW-0411">Iron-sulfur</keyword>
<evidence type="ECO:0000256" key="6">
    <source>
        <dbReference type="ARBA" id="ARBA00023014"/>
    </source>
</evidence>
<evidence type="ECO:0000256" key="8">
    <source>
        <dbReference type="ARBA" id="ARBA00023211"/>
    </source>
</evidence>
<keyword evidence="1 9" id="KW-0540">Nuclease</keyword>
<dbReference type="PANTHER" id="PTHR37168:SF2">
    <property type="entry name" value="CRISPR-ASSOCIATED EXONUCLEASE CAS4"/>
    <property type="match status" value="1"/>
</dbReference>
<dbReference type="NCBIfam" id="TIGR00372">
    <property type="entry name" value="cas4"/>
    <property type="match status" value="1"/>
</dbReference>
<dbReference type="EC" id="3.1.12.1" evidence="9"/>
<evidence type="ECO:0000256" key="5">
    <source>
        <dbReference type="ARBA" id="ARBA00023004"/>
    </source>
</evidence>
<evidence type="ECO:0000256" key="3">
    <source>
        <dbReference type="ARBA" id="ARBA00022801"/>
    </source>
</evidence>
<comment type="cofactor">
    <cofactor evidence="9">
        <name>Mg(2+)</name>
        <dbReference type="ChEBI" id="CHEBI:18420"/>
    </cofactor>
    <cofactor evidence="9">
        <name>Mn(2+)</name>
        <dbReference type="ChEBI" id="CHEBI:29035"/>
    </cofactor>
    <text evidence="9">Mg(2+) or Mn(2+) required for ssDNA cleavage activity.</text>
</comment>
<keyword evidence="7 9" id="KW-0051">Antiviral defense</keyword>
<evidence type="ECO:0000313" key="11">
    <source>
        <dbReference type="EMBL" id="SDG24678.1"/>
    </source>
</evidence>
<sequence>MPTDVKEYVAAERDPAREPETRITGLMVQYYHVCRRELWFMSRDIDIDRETTNIQRGTHVDETSYRDSRKSFQIDGRIQLDLLDSGAVMEVKVSSALEKPARIQLLFYLWYLREIHDVEKDGVLAYPTERTREPVELNPETTAQVEETIEGILDTVAADTPPELEKKAYCDSCLYQDICWM</sequence>
<evidence type="ECO:0000259" key="10">
    <source>
        <dbReference type="Pfam" id="PF01930"/>
    </source>
</evidence>
<dbReference type="Pfam" id="PF01930">
    <property type="entry name" value="Cas_Cas4"/>
    <property type="match status" value="1"/>
</dbReference>
<dbReference type="PANTHER" id="PTHR37168">
    <property type="entry name" value="CRISPR-ASSOCIATED EXONUCLEASE CAS4"/>
    <property type="match status" value="1"/>
</dbReference>
<evidence type="ECO:0000256" key="4">
    <source>
        <dbReference type="ARBA" id="ARBA00022839"/>
    </source>
</evidence>
<feature type="domain" description="DUF83" evidence="10">
    <location>
        <begin position="24"/>
        <end position="180"/>
    </location>
</feature>
<dbReference type="Proteomes" id="UP000324020">
    <property type="component" value="Unassembled WGS sequence"/>
</dbReference>
<dbReference type="GO" id="GO:0051536">
    <property type="term" value="F:iron-sulfur cluster binding"/>
    <property type="evidence" value="ECO:0007669"/>
    <property type="project" value="UniProtKB-KW"/>
</dbReference>
<dbReference type="OrthoDB" id="42881at2157"/>
<proteinExistence type="inferred from homology"/>
<keyword evidence="12" id="KW-1185">Reference proteome</keyword>
<evidence type="ECO:0000256" key="7">
    <source>
        <dbReference type="ARBA" id="ARBA00023118"/>
    </source>
</evidence>
<keyword evidence="8 9" id="KW-0464">Manganese</keyword>
<keyword evidence="3 9" id="KW-0378">Hydrolase</keyword>
<dbReference type="InterPro" id="IPR011604">
    <property type="entry name" value="PDDEXK-like_dom_sf"/>
</dbReference>
<dbReference type="GO" id="GO:0046872">
    <property type="term" value="F:metal ion binding"/>
    <property type="evidence" value="ECO:0007669"/>
    <property type="project" value="UniProtKB-KW"/>
</dbReference>
<organism evidence="11 12">
    <name type="scientific">Halorubrum xinjiangense</name>
    <dbReference type="NCBI Taxonomy" id="261291"/>
    <lineage>
        <taxon>Archaea</taxon>
        <taxon>Methanobacteriati</taxon>
        <taxon>Methanobacteriota</taxon>
        <taxon>Stenosarchaea group</taxon>
        <taxon>Halobacteria</taxon>
        <taxon>Halobacteriales</taxon>
        <taxon>Haloferacaceae</taxon>
        <taxon>Halorubrum</taxon>
    </lineage>
</organism>
<dbReference type="EMBL" id="FNBO01000023">
    <property type="protein sequence ID" value="SDG24678.1"/>
    <property type="molecule type" value="Genomic_DNA"/>
</dbReference>
<dbReference type="Gene3D" id="3.90.320.10">
    <property type="match status" value="1"/>
</dbReference>
<evidence type="ECO:0000256" key="2">
    <source>
        <dbReference type="ARBA" id="ARBA00022723"/>
    </source>
</evidence>
<dbReference type="GO" id="GO:0051607">
    <property type="term" value="P:defense response to virus"/>
    <property type="evidence" value="ECO:0007669"/>
    <property type="project" value="UniProtKB-KW"/>
</dbReference>
<evidence type="ECO:0000256" key="1">
    <source>
        <dbReference type="ARBA" id="ARBA00022722"/>
    </source>
</evidence>
<dbReference type="InterPro" id="IPR013343">
    <property type="entry name" value="CRISPR-assoc_prot_Cas4"/>
</dbReference>
<comment type="cofactor">
    <cofactor evidence="9">
        <name>iron-sulfur cluster</name>
        <dbReference type="ChEBI" id="CHEBI:30408"/>
    </cofactor>
</comment>
<gene>
    <name evidence="11" type="ORF">SAMN04488067_1235</name>
</gene>
<evidence type="ECO:0000313" key="12">
    <source>
        <dbReference type="Proteomes" id="UP000324020"/>
    </source>
</evidence>
<comment type="similarity">
    <text evidence="9">Belongs to the CRISPR-associated exonuclease Cas4 family.</text>
</comment>
<reference evidence="11 12" key="1">
    <citation type="submission" date="2016-10" db="EMBL/GenBank/DDBJ databases">
        <authorList>
            <person name="Varghese N."/>
            <person name="Submissions S."/>
        </authorList>
    </citation>
    <scope>NUCLEOTIDE SEQUENCE [LARGE SCALE GENOMIC DNA]</scope>
    <source>
        <strain evidence="11 12">CGMCC 1.3527</strain>
    </source>
</reference>
<keyword evidence="5 9" id="KW-0408">Iron</keyword>
<evidence type="ECO:0000256" key="9">
    <source>
        <dbReference type="RuleBase" id="RU365022"/>
    </source>
</evidence>